<proteinExistence type="predicted"/>
<evidence type="ECO:0000313" key="3">
    <source>
        <dbReference type="Proteomes" id="UP000807306"/>
    </source>
</evidence>
<evidence type="ECO:0000256" key="1">
    <source>
        <dbReference type="SAM" id="MobiDB-lite"/>
    </source>
</evidence>
<protein>
    <submittedName>
        <fullName evidence="2">Uncharacterized protein</fullName>
    </submittedName>
</protein>
<keyword evidence="3" id="KW-1185">Reference proteome</keyword>
<evidence type="ECO:0000313" key="2">
    <source>
        <dbReference type="EMBL" id="KAF9521990.1"/>
    </source>
</evidence>
<gene>
    <name evidence="2" type="ORF">CPB83DRAFT_840825</name>
</gene>
<accession>A0A9P6JID8</accession>
<dbReference type="AlphaFoldDB" id="A0A9P6JID8"/>
<dbReference type="Proteomes" id="UP000807306">
    <property type="component" value="Unassembled WGS sequence"/>
</dbReference>
<organism evidence="2 3">
    <name type="scientific">Crepidotus variabilis</name>
    <dbReference type="NCBI Taxonomy" id="179855"/>
    <lineage>
        <taxon>Eukaryota</taxon>
        <taxon>Fungi</taxon>
        <taxon>Dikarya</taxon>
        <taxon>Basidiomycota</taxon>
        <taxon>Agaricomycotina</taxon>
        <taxon>Agaricomycetes</taxon>
        <taxon>Agaricomycetidae</taxon>
        <taxon>Agaricales</taxon>
        <taxon>Agaricineae</taxon>
        <taxon>Crepidotaceae</taxon>
        <taxon>Crepidotus</taxon>
    </lineage>
</organism>
<name>A0A9P6JID8_9AGAR</name>
<comment type="caution">
    <text evidence="2">The sequence shown here is derived from an EMBL/GenBank/DDBJ whole genome shotgun (WGS) entry which is preliminary data.</text>
</comment>
<sequence>MFILEREGICTLNKQARATKIGGQPRQVIPTHSFDVTQLDYPPLVQRPMLDLCCKEAPFNGLQYCWVVLADGTLVVDKHQQTTSHGLSISAIHVVGSQCHLPYNSCFEVGSLDISFDDAEGETPSLDGKLDKTSGSPSDWSWPEGSAQIGRLLWLEHRFLYPWTKGLDLACHPIGRPVNKHKVKKPQRWVIEINVLNVEEAKVKSTSPSTPTATEPVLPLDIVGAGGVFREVKMEKFTGAGEEKYRPVIGSANAENSRLRFREGISRFGNARMRRRAGNHSDTPSNISNELPRWLTVNLLPTCYWRGVVVDVSDEEDKPKYGKESVKQSKFQKKDRIEIVDQAVWYRYTYS</sequence>
<feature type="region of interest" description="Disordered" evidence="1">
    <location>
        <begin position="123"/>
        <end position="142"/>
    </location>
</feature>
<reference evidence="2" key="1">
    <citation type="submission" date="2020-11" db="EMBL/GenBank/DDBJ databases">
        <authorList>
            <consortium name="DOE Joint Genome Institute"/>
            <person name="Ahrendt S."/>
            <person name="Riley R."/>
            <person name="Andreopoulos W."/>
            <person name="Labutti K."/>
            <person name="Pangilinan J."/>
            <person name="Ruiz-Duenas F.J."/>
            <person name="Barrasa J.M."/>
            <person name="Sanchez-Garcia M."/>
            <person name="Camarero S."/>
            <person name="Miyauchi S."/>
            <person name="Serrano A."/>
            <person name="Linde D."/>
            <person name="Babiker R."/>
            <person name="Drula E."/>
            <person name="Ayuso-Fernandez I."/>
            <person name="Pacheco R."/>
            <person name="Padilla G."/>
            <person name="Ferreira P."/>
            <person name="Barriuso J."/>
            <person name="Kellner H."/>
            <person name="Castanera R."/>
            <person name="Alfaro M."/>
            <person name="Ramirez L."/>
            <person name="Pisabarro A.G."/>
            <person name="Kuo A."/>
            <person name="Tritt A."/>
            <person name="Lipzen A."/>
            <person name="He G."/>
            <person name="Yan M."/>
            <person name="Ng V."/>
            <person name="Cullen D."/>
            <person name="Martin F."/>
            <person name="Rosso M.-N."/>
            <person name="Henrissat B."/>
            <person name="Hibbett D."/>
            <person name="Martinez A.T."/>
            <person name="Grigoriev I.V."/>
        </authorList>
    </citation>
    <scope>NUCLEOTIDE SEQUENCE</scope>
    <source>
        <strain evidence="2">CBS 506.95</strain>
    </source>
</reference>
<dbReference type="EMBL" id="MU157968">
    <property type="protein sequence ID" value="KAF9521990.1"/>
    <property type="molecule type" value="Genomic_DNA"/>
</dbReference>